<comment type="caution">
    <text evidence="9">The sequence shown here is derived from an EMBL/GenBank/DDBJ whole genome shotgun (WGS) entry which is preliminary data.</text>
</comment>
<dbReference type="Proteomes" id="UP000267469">
    <property type="component" value="Unassembled WGS sequence"/>
</dbReference>
<dbReference type="Pfam" id="PF05193">
    <property type="entry name" value="Peptidase_M16_C"/>
    <property type="match status" value="1"/>
</dbReference>
<keyword evidence="3" id="KW-0378">Hydrolase</keyword>
<dbReference type="InterPro" id="IPR007863">
    <property type="entry name" value="Peptidase_M16_C"/>
</dbReference>
<dbReference type="OrthoDB" id="9811314at2"/>
<accession>A0A3N0E790</accession>
<evidence type="ECO:0000313" key="9">
    <source>
        <dbReference type="EMBL" id="RNL83718.1"/>
    </source>
</evidence>
<evidence type="ECO:0000259" key="7">
    <source>
        <dbReference type="Pfam" id="PF00675"/>
    </source>
</evidence>
<dbReference type="GO" id="GO:0006508">
    <property type="term" value="P:proteolysis"/>
    <property type="evidence" value="ECO:0007669"/>
    <property type="project" value="UniProtKB-KW"/>
</dbReference>
<dbReference type="InterPro" id="IPR050626">
    <property type="entry name" value="Peptidase_M16"/>
</dbReference>
<dbReference type="PANTHER" id="PTHR43690:SF17">
    <property type="entry name" value="PROTEIN YHJJ"/>
    <property type="match status" value="1"/>
</dbReference>
<feature type="chain" id="PRO_5018252750" evidence="6">
    <location>
        <begin position="24"/>
        <end position="958"/>
    </location>
</feature>
<dbReference type="GO" id="GO:0008237">
    <property type="term" value="F:metallopeptidase activity"/>
    <property type="evidence" value="ECO:0007669"/>
    <property type="project" value="UniProtKB-KW"/>
</dbReference>
<comment type="similarity">
    <text evidence="1">Belongs to the peptidase M16 family.</text>
</comment>
<protein>
    <submittedName>
        <fullName evidence="9">Insulinase family protein</fullName>
    </submittedName>
</protein>
<dbReference type="EMBL" id="RJTM01000102">
    <property type="protein sequence ID" value="RNL83718.1"/>
    <property type="molecule type" value="Genomic_DNA"/>
</dbReference>
<evidence type="ECO:0000256" key="2">
    <source>
        <dbReference type="ARBA" id="ARBA00022670"/>
    </source>
</evidence>
<evidence type="ECO:0000313" key="10">
    <source>
        <dbReference type="Proteomes" id="UP000267469"/>
    </source>
</evidence>
<evidence type="ECO:0000256" key="6">
    <source>
        <dbReference type="SAM" id="SignalP"/>
    </source>
</evidence>
<evidence type="ECO:0000256" key="5">
    <source>
        <dbReference type="ARBA" id="ARBA00023049"/>
    </source>
</evidence>
<dbReference type="InterPro" id="IPR011249">
    <property type="entry name" value="Metalloenz_LuxS/M16"/>
</dbReference>
<dbReference type="PANTHER" id="PTHR43690">
    <property type="entry name" value="NARDILYSIN"/>
    <property type="match status" value="1"/>
</dbReference>
<dbReference type="AlphaFoldDB" id="A0A3N0E790"/>
<dbReference type="InterPro" id="IPR011765">
    <property type="entry name" value="Pept_M16_N"/>
</dbReference>
<keyword evidence="6" id="KW-0732">Signal</keyword>
<proteinExistence type="inferred from homology"/>
<reference evidence="9 10" key="1">
    <citation type="submission" date="2018-10" db="EMBL/GenBank/DDBJ databases">
        <title>Sinomicrobium pectinilyticum sp. nov., a pectinase-producing bacterium isolated from alkaline and saline soil, and emended description of the genus Sinomicrobium.</title>
        <authorList>
            <person name="Cheng B."/>
            <person name="Li C."/>
            <person name="Lai Q."/>
            <person name="Du M."/>
            <person name="Shao Z."/>
            <person name="Xu P."/>
            <person name="Yang C."/>
        </authorList>
    </citation>
    <scope>NUCLEOTIDE SEQUENCE [LARGE SCALE GENOMIC DNA]</scope>
    <source>
        <strain evidence="9 10">5DNS001</strain>
    </source>
</reference>
<dbReference type="SUPFAM" id="SSF63411">
    <property type="entry name" value="LuxS/MPP-like metallohydrolase"/>
    <property type="match status" value="3"/>
</dbReference>
<feature type="signal peptide" evidence="6">
    <location>
        <begin position="1"/>
        <end position="23"/>
    </location>
</feature>
<evidence type="ECO:0000256" key="3">
    <source>
        <dbReference type="ARBA" id="ARBA00022801"/>
    </source>
</evidence>
<dbReference type="Pfam" id="PF00675">
    <property type="entry name" value="Peptidase_M16"/>
    <property type="match status" value="1"/>
</dbReference>
<keyword evidence="10" id="KW-1185">Reference proteome</keyword>
<dbReference type="GO" id="GO:0046872">
    <property type="term" value="F:metal ion binding"/>
    <property type="evidence" value="ECO:0007669"/>
    <property type="project" value="InterPro"/>
</dbReference>
<evidence type="ECO:0000259" key="8">
    <source>
        <dbReference type="Pfam" id="PF05193"/>
    </source>
</evidence>
<feature type="domain" description="Peptidase M16 C-terminal" evidence="8">
    <location>
        <begin position="207"/>
        <end position="395"/>
    </location>
</feature>
<organism evidence="9 10">
    <name type="scientific">Sinomicrobium pectinilyticum</name>
    <dbReference type="NCBI Taxonomy" id="1084421"/>
    <lineage>
        <taxon>Bacteria</taxon>
        <taxon>Pseudomonadati</taxon>
        <taxon>Bacteroidota</taxon>
        <taxon>Flavobacteriia</taxon>
        <taxon>Flavobacteriales</taxon>
        <taxon>Flavobacteriaceae</taxon>
        <taxon>Sinomicrobium</taxon>
    </lineage>
</organism>
<evidence type="ECO:0000256" key="4">
    <source>
        <dbReference type="ARBA" id="ARBA00022833"/>
    </source>
</evidence>
<evidence type="ECO:0000256" key="1">
    <source>
        <dbReference type="ARBA" id="ARBA00007261"/>
    </source>
</evidence>
<sequence length="958" mass="109249">MDALYRLLIFVTIIVCSFTPAMAQSEPGPMADTLLLDNSIRHGRLPNGFTYYMKSLTKDQPKLYLNFYVKAGYNQEDKGQLNLAHALEHLAFETTENFPLGLFNTLEVGLYRFNGSTGSKGTNYNFDVPINNVAILDTAFLWFKDIATGLTLSDTDIDHIREELRQEFLLKNGKDLNKRFAEANLQAALFPGRKSRDHFFEHLKAFKPETLRRFYKDWYRPDLMALSVIGNIKDLDAMERKIKETFSDIRPHKNPRIHVDFDSIYFERPSQYVVVEKPTGATSSMHNGDVEIQLFFRAPDVAEKMHTLDGIKRLIRLQLLIALVSERLNVATHAYNSFYAGAFDPYTYGDFPPTLGIKINAEHYETRTALQQTIQVLHQLQKYGALEQEWTTIKKERLQSINNTDSAYAKYWVNEIGNQFLHGQALPSNKQALLKKWLSDLSLGDFNDFVREFLSKTPEDIGIIVPTGDKALSYGEQEIRSRIKNAFKKPVHPYMLPETPTVLMPVEKTVGLKEKGYIDKGIGESGARELVLDNGIQVVLKSYIPSPGVYSDKIMLHGFSPKGASCASKEDYYAALLAPGIVKNAGVGAMDKFMLKRFLSNTSISVSPYIGYYETGITANAALNDVEKMLQLIYLYITTPRKDQEAFKDWKLEEQKSYYNSSSNIIQADFYNAIGEITGDSSVRRNPLSSKRALQGTKRFRGIKQANLDKAYEAYKSLFGHAKDFTFLISGAFAMDSVLPLVQKYLGNLPDISDSPQCSQKPANTDAPSNGLSYHEIPPPDYQMHNTSYSLRFMSKASDMDDWREEIKIRALGRIAMLKAWSLRFEKGYSLYDLSASGQLNKDKSRYEISINFNCELKELPLLRGDSKKIIHQIKSGQVTREILQKTFKELKSAYNQTNATTPREMQHRLYNHYRYELSWVDSVEAENYIESLTLKDIMDAANVYCKEENLFEFVMKN</sequence>
<dbReference type="Gene3D" id="3.30.830.10">
    <property type="entry name" value="Metalloenzyme, LuxS/M16 peptidase-like"/>
    <property type="match status" value="4"/>
</dbReference>
<dbReference type="RefSeq" id="WP_123216768.1">
    <property type="nucleotide sequence ID" value="NZ_RJTM01000102.1"/>
</dbReference>
<feature type="domain" description="Peptidase M16 N-terminal" evidence="7">
    <location>
        <begin position="61"/>
        <end position="169"/>
    </location>
</feature>
<keyword evidence="4" id="KW-0862">Zinc</keyword>
<keyword evidence="2" id="KW-0645">Protease</keyword>
<gene>
    <name evidence="9" type="ORF">ED312_14640</name>
</gene>
<name>A0A3N0E790_SINP1</name>
<keyword evidence="5" id="KW-0482">Metalloprotease</keyword>